<proteinExistence type="predicted"/>
<dbReference type="EMBL" id="ATCN01000357">
    <property type="protein sequence ID" value="EPR79198.1"/>
    <property type="molecule type" value="Genomic_DNA"/>
</dbReference>
<dbReference type="InParanoid" id="S7XTK0"/>
<accession>S7XTK0</accession>
<keyword evidence="3" id="KW-1185">Reference proteome</keyword>
<dbReference type="VEuPathDB" id="MicrosporidiaDB:SLOPH_854"/>
<gene>
    <name evidence="2" type="ORF">SLOPH_854</name>
</gene>
<evidence type="ECO:0000313" key="2">
    <source>
        <dbReference type="EMBL" id="EPR79198.1"/>
    </source>
</evidence>
<protein>
    <submittedName>
        <fullName evidence="2">Uncharacterized protein</fullName>
    </submittedName>
</protein>
<dbReference type="Proteomes" id="UP000014978">
    <property type="component" value="Unassembled WGS sequence"/>
</dbReference>
<keyword evidence="1" id="KW-0812">Transmembrane</keyword>
<dbReference type="HOGENOM" id="CLU_738839_0_0_1"/>
<comment type="caution">
    <text evidence="2">The sequence shown here is derived from an EMBL/GenBank/DDBJ whole genome shotgun (WGS) entry which is preliminary data.</text>
</comment>
<name>S7XTK0_SPRLO</name>
<dbReference type="AlphaFoldDB" id="S7XTK0"/>
<reference evidence="3" key="1">
    <citation type="journal article" date="2013" name="PLoS Genet.">
        <title>The genome of Spraguea lophii and the basis of host-microsporidian interactions.</title>
        <authorList>
            <person name="Campbell S.E."/>
            <person name="Williams T.A."/>
            <person name="Yousuf A."/>
            <person name="Soanes D.M."/>
            <person name="Paszkiewicz K.H."/>
            <person name="Williams B.A.P."/>
        </authorList>
    </citation>
    <scope>NUCLEOTIDE SEQUENCE [LARGE SCALE GENOMIC DNA]</scope>
    <source>
        <strain evidence="3">42_110</strain>
    </source>
</reference>
<feature type="non-terminal residue" evidence="2">
    <location>
        <position position="1"/>
    </location>
</feature>
<feature type="transmembrane region" description="Helical" evidence="1">
    <location>
        <begin position="66"/>
        <end position="87"/>
    </location>
</feature>
<feature type="transmembrane region" description="Helical" evidence="1">
    <location>
        <begin position="20"/>
        <end position="40"/>
    </location>
</feature>
<organism evidence="2 3">
    <name type="scientific">Spraguea lophii (strain 42_110)</name>
    <name type="common">Microsporidian parasite</name>
    <dbReference type="NCBI Taxonomy" id="1358809"/>
    <lineage>
        <taxon>Eukaryota</taxon>
        <taxon>Fungi</taxon>
        <taxon>Fungi incertae sedis</taxon>
        <taxon>Microsporidia</taxon>
        <taxon>Spragueidae</taxon>
        <taxon>Spraguea</taxon>
    </lineage>
</organism>
<evidence type="ECO:0000256" key="1">
    <source>
        <dbReference type="SAM" id="Phobius"/>
    </source>
</evidence>
<evidence type="ECO:0000313" key="3">
    <source>
        <dbReference type="Proteomes" id="UP000014978"/>
    </source>
</evidence>
<keyword evidence="1" id="KW-1133">Transmembrane helix</keyword>
<sequence length="375" mass="43868">FLLNRSSDLYISLTHIPLTLSHLSLISHMILFSISIYRYFPFLGSCLFIKEYHHHNTMVQSRIKKIIAIVISIVILCCIGIGIYFLFFGGKKDKQINSISEYTRKIEEVENIFSIEKLEKYYNITTKKDMDFSSSFCMKSGKYIISYTPYIKWLVEKNIFSDILKNRKYIFHTTNVVDYFTVDKYDNLSLDIYHKMIECGGIAYLLATKDISDDKISVLNTNLIDLYNVTYLVNTFNEAIKYLAKDKISNKRYNDTKNMVLRFAVAKEDRKIRNILQSADVEDEDKLVELIKICPIVLERLVKVQELFRKNIISELSKRSFNKKGFYVQFSENKMEEDNEEGIKDGIIVYDIEKKEATVLIVEEKNKRSIKAVGE</sequence>
<keyword evidence="1" id="KW-0472">Membrane</keyword>